<feature type="compositionally biased region" description="Basic and acidic residues" evidence="1">
    <location>
        <begin position="84"/>
        <end position="93"/>
    </location>
</feature>
<dbReference type="Proteomes" id="UP000631114">
    <property type="component" value="Unassembled WGS sequence"/>
</dbReference>
<evidence type="ECO:0000313" key="2">
    <source>
        <dbReference type="EMBL" id="KAF9614228.1"/>
    </source>
</evidence>
<accession>A0A835LZN6</accession>
<proteinExistence type="predicted"/>
<evidence type="ECO:0000256" key="1">
    <source>
        <dbReference type="SAM" id="MobiDB-lite"/>
    </source>
</evidence>
<sequence length="148" mass="16299">MSVEGSDRRDVHILVGLLVNWFEADNTIAQPPNSMVRGHTSQRAPPAELMVIWLKESIKSILDSQTHHSEDRVHKKAPNSSKSTDTDLHETNEMKNIIDLLRSEKGNLPGAPSGQGVLEQVPKATSVSVNLIAVTFHVEDKCGVREDS</sequence>
<comment type="caution">
    <text evidence="2">The sequence shown here is derived from an EMBL/GenBank/DDBJ whole genome shotgun (WGS) entry which is preliminary data.</text>
</comment>
<gene>
    <name evidence="2" type="ORF">IFM89_016073</name>
</gene>
<keyword evidence="3" id="KW-1185">Reference proteome</keyword>
<organism evidence="2 3">
    <name type="scientific">Coptis chinensis</name>
    <dbReference type="NCBI Taxonomy" id="261450"/>
    <lineage>
        <taxon>Eukaryota</taxon>
        <taxon>Viridiplantae</taxon>
        <taxon>Streptophyta</taxon>
        <taxon>Embryophyta</taxon>
        <taxon>Tracheophyta</taxon>
        <taxon>Spermatophyta</taxon>
        <taxon>Magnoliopsida</taxon>
        <taxon>Ranunculales</taxon>
        <taxon>Ranunculaceae</taxon>
        <taxon>Coptidoideae</taxon>
        <taxon>Coptis</taxon>
    </lineage>
</organism>
<protein>
    <submittedName>
        <fullName evidence="2">Uncharacterized protein</fullName>
    </submittedName>
</protein>
<dbReference type="EMBL" id="JADFTS010000003">
    <property type="protein sequence ID" value="KAF9614228.1"/>
    <property type="molecule type" value="Genomic_DNA"/>
</dbReference>
<reference evidence="2 3" key="1">
    <citation type="submission" date="2020-10" db="EMBL/GenBank/DDBJ databases">
        <title>The Coptis chinensis genome and diversification of protoberbering-type alkaloids.</title>
        <authorList>
            <person name="Wang B."/>
            <person name="Shu S."/>
            <person name="Song C."/>
            <person name="Liu Y."/>
        </authorList>
    </citation>
    <scope>NUCLEOTIDE SEQUENCE [LARGE SCALE GENOMIC DNA]</scope>
    <source>
        <strain evidence="2">HL-2020</strain>
        <tissue evidence="2">Leaf</tissue>
    </source>
</reference>
<evidence type="ECO:0000313" key="3">
    <source>
        <dbReference type="Proteomes" id="UP000631114"/>
    </source>
</evidence>
<feature type="region of interest" description="Disordered" evidence="1">
    <location>
        <begin position="64"/>
        <end position="94"/>
    </location>
</feature>
<name>A0A835LZN6_9MAGN</name>
<dbReference type="AlphaFoldDB" id="A0A835LZN6"/>